<sequence length="286" mass="33178">MIKNWTVITQPVRNGSDGVACRERYLMSIKHPNHKYTSEILNIIGNDKTTRYIALIGEQYRLRQQMSGKPGRHLSSYAMEYCLTLPKGISPTNNEWEKIINYCCNSLMKLCKVTQNQEFYFKKNIRAVLHKQDQTSKSGSGDHVHLILGKVLAGANTRVLKELQSKKATSILKSSFNTAVLNYVGLSYRDYTPSEINKTKKIEIWKHHNIENKKTSAELSRIQKQIEKWFAAFEERDYRQLNRQFNRISKSYTDLSSSKTMEDKTLFNLSKTIEKIESLSGRKLIR</sequence>
<organism evidence="1 2">
    <name type="scientific">Photobacterium damselae subsp. damselae</name>
    <name type="common">Listonella damsela</name>
    <dbReference type="NCBI Taxonomy" id="85581"/>
    <lineage>
        <taxon>Bacteria</taxon>
        <taxon>Pseudomonadati</taxon>
        <taxon>Pseudomonadota</taxon>
        <taxon>Gammaproteobacteria</taxon>
        <taxon>Vibrionales</taxon>
        <taxon>Vibrionaceae</taxon>
        <taxon>Photobacterium</taxon>
    </lineage>
</organism>
<evidence type="ECO:0000313" key="1">
    <source>
        <dbReference type="EMBL" id="NVO99819.1"/>
    </source>
</evidence>
<dbReference type="EMBL" id="JABXOR010000395">
    <property type="protein sequence ID" value="NVO99819.1"/>
    <property type="molecule type" value="Genomic_DNA"/>
</dbReference>
<proteinExistence type="predicted"/>
<gene>
    <name evidence="1" type="ORF">HWA77_06295</name>
</gene>
<protein>
    <submittedName>
        <fullName evidence="1">Uncharacterized protein</fullName>
    </submittedName>
</protein>
<reference evidence="1 2" key="1">
    <citation type="submission" date="2020-06" db="EMBL/GenBank/DDBJ databases">
        <title>Photobacterium damselae subsp. damselae comparative genomics.</title>
        <authorList>
            <person name="Osorio C.R."/>
        </authorList>
    </citation>
    <scope>NUCLEOTIDE SEQUENCE [LARGE SCALE GENOMIC DNA]</scope>
    <source>
        <strain evidence="1 2">TW250/03</strain>
    </source>
</reference>
<comment type="caution">
    <text evidence="1">The sequence shown here is derived from an EMBL/GenBank/DDBJ whole genome shotgun (WGS) entry which is preliminary data.</text>
</comment>
<accession>A0A850QT32</accession>
<dbReference type="AlphaFoldDB" id="A0A850QT32"/>
<name>A0A850QT32_PHODD</name>
<evidence type="ECO:0000313" key="2">
    <source>
        <dbReference type="Proteomes" id="UP000533429"/>
    </source>
</evidence>
<dbReference type="Proteomes" id="UP000533429">
    <property type="component" value="Unassembled WGS sequence"/>
</dbReference>